<sequence length="81" mass="8564">MAMPFSLGTQMVGFGEIDRSHVAVAGGKALVPGLVNADIHKVRASEIVEATIATKQLAVLAAQEGGIREQAVEPRRNGNRR</sequence>
<organism evidence="1 2">
    <name type="scientific">Kibdelosporangium phytohabitans</name>
    <dbReference type="NCBI Taxonomy" id="860235"/>
    <lineage>
        <taxon>Bacteria</taxon>
        <taxon>Bacillati</taxon>
        <taxon>Actinomycetota</taxon>
        <taxon>Actinomycetes</taxon>
        <taxon>Pseudonocardiales</taxon>
        <taxon>Pseudonocardiaceae</taxon>
        <taxon>Kibdelosporangium</taxon>
    </lineage>
</organism>
<gene>
    <name evidence="1" type="ORF">AOZ06_46725</name>
</gene>
<dbReference type="STRING" id="860235.AOZ06_46725"/>
<evidence type="ECO:0000313" key="2">
    <source>
        <dbReference type="Proteomes" id="UP000063699"/>
    </source>
</evidence>
<accession>A0A0N9IF10</accession>
<dbReference type="AlphaFoldDB" id="A0A0N9IF10"/>
<proteinExistence type="predicted"/>
<keyword evidence="2" id="KW-1185">Reference proteome</keyword>
<dbReference type="EMBL" id="CP012752">
    <property type="protein sequence ID" value="ALG13369.1"/>
    <property type="molecule type" value="Genomic_DNA"/>
</dbReference>
<dbReference type="Proteomes" id="UP000063699">
    <property type="component" value="Chromosome"/>
</dbReference>
<dbReference type="KEGG" id="kphy:AOZ06_46725"/>
<reference evidence="1 2" key="1">
    <citation type="submission" date="2015-07" db="EMBL/GenBank/DDBJ databases">
        <title>Genome sequencing of Kibdelosporangium phytohabitans.</title>
        <authorList>
            <person name="Qin S."/>
            <person name="Xing K."/>
        </authorList>
    </citation>
    <scope>NUCLEOTIDE SEQUENCE [LARGE SCALE GENOMIC DNA]</scope>
    <source>
        <strain evidence="1 2">KLBMP1111</strain>
    </source>
</reference>
<evidence type="ECO:0000313" key="1">
    <source>
        <dbReference type="EMBL" id="ALG13369.1"/>
    </source>
</evidence>
<name>A0A0N9IF10_9PSEU</name>
<protein>
    <submittedName>
        <fullName evidence="1">Uncharacterized protein</fullName>
    </submittedName>
</protein>